<evidence type="ECO:0000259" key="2">
    <source>
        <dbReference type="Pfam" id="PF07143"/>
    </source>
</evidence>
<accession>A0A848G8H5</accession>
<evidence type="ECO:0000256" key="1">
    <source>
        <dbReference type="SAM" id="SignalP"/>
    </source>
</evidence>
<organism evidence="3 4">
    <name type="scientific">Zoogloea dura</name>
    <dbReference type="NCBI Taxonomy" id="2728840"/>
    <lineage>
        <taxon>Bacteria</taxon>
        <taxon>Pseudomonadati</taxon>
        <taxon>Pseudomonadota</taxon>
        <taxon>Betaproteobacteria</taxon>
        <taxon>Rhodocyclales</taxon>
        <taxon>Zoogloeaceae</taxon>
        <taxon>Zoogloea</taxon>
    </lineage>
</organism>
<dbReference type="Gene3D" id="2.40.370.10">
    <property type="entry name" value="AttH-like domain"/>
    <property type="match status" value="2"/>
</dbReference>
<dbReference type="InterPro" id="IPR010791">
    <property type="entry name" value="AttH_dom"/>
</dbReference>
<dbReference type="Pfam" id="PF07143">
    <property type="entry name" value="CrtC"/>
    <property type="match status" value="1"/>
</dbReference>
<dbReference type="PANTHER" id="PTHR38591:SF1">
    <property type="entry name" value="BLL1000 PROTEIN"/>
    <property type="match status" value="1"/>
</dbReference>
<protein>
    <submittedName>
        <fullName evidence="3">Carotenoid 1,2-hydratase</fullName>
    </submittedName>
</protein>
<feature type="chain" id="PRO_5032942037" evidence="1">
    <location>
        <begin position="21"/>
        <end position="357"/>
    </location>
</feature>
<evidence type="ECO:0000313" key="4">
    <source>
        <dbReference type="Proteomes" id="UP000580043"/>
    </source>
</evidence>
<dbReference type="SUPFAM" id="SSF159245">
    <property type="entry name" value="AttH-like"/>
    <property type="match status" value="1"/>
</dbReference>
<dbReference type="InterPro" id="IPR023374">
    <property type="entry name" value="AttH-like_dom_sf"/>
</dbReference>
<dbReference type="AlphaFoldDB" id="A0A848G8H5"/>
<sequence length="357" mass="39422">MQRRRFLLTLPVLAAGPAVAVDFAPVLPGRALVFPADHGAHPAFRTEWWYATGWLALPDGQPLGFQVTFFRVRTGIGEGNPSAFAPRQLILAHAAIADPRLGRLRPDERSARVGVGPAGFDTATTRVWVGDWRFELRGDRYQAEVTAADFAYRLEMVPDAPPLLQGQGGFSRKAADPRHASYYYSRPQLRVSGELSLDGRRQPVSGQAWLDHEWSSELLPEGAQGWDWVGLNLDDGSGLMAFRLRDAAGKALWSAGTLRPAGPSGKAQPMAPEDIVFTPLRVWQSPRSGIGWPVEWQLQLGSRTLLLRPLMDDQELDSRRSTGAIYWEGAVRVFEGAREVGRGYLELTGYGKRIRVG</sequence>
<feature type="signal peptide" evidence="1">
    <location>
        <begin position="1"/>
        <end position="20"/>
    </location>
</feature>
<keyword evidence="4" id="KW-1185">Reference proteome</keyword>
<dbReference type="Pfam" id="PF17186">
    <property type="entry name" value="Lipocalin_9"/>
    <property type="match status" value="1"/>
</dbReference>
<dbReference type="PANTHER" id="PTHR38591">
    <property type="entry name" value="HYDROLASE"/>
    <property type="match status" value="1"/>
</dbReference>
<dbReference type="RefSeq" id="WP_169147110.1">
    <property type="nucleotide sequence ID" value="NZ_JABBGA010000016.1"/>
</dbReference>
<proteinExistence type="predicted"/>
<comment type="caution">
    <text evidence="3">The sequence shown here is derived from an EMBL/GenBank/DDBJ whole genome shotgun (WGS) entry which is preliminary data.</text>
</comment>
<dbReference type="Proteomes" id="UP000580043">
    <property type="component" value="Unassembled WGS sequence"/>
</dbReference>
<keyword evidence="1" id="KW-0732">Signal</keyword>
<evidence type="ECO:0000313" key="3">
    <source>
        <dbReference type="EMBL" id="NML27574.1"/>
    </source>
</evidence>
<gene>
    <name evidence="3" type="ORF">HHL15_17595</name>
</gene>
<reference evidence="3 4" key="1">
    <citation type="submission" date="2020-04" db="EMBL/GenBank/DDBJ databases">
        <title>Zoogloea sp. G-4-1-14 isolated from soil.</title>
        <authorList>
            <person name="Dahal R.H."/>
        </authorList>
    </citation>
    <scope>NUCLEOTIDE SEQUENCE [LARGE SCALE GENOMIC DNA]</scope>
    <source>
        <strain evidence="3 4">G-4-1-14</strain>
    </source>
</reference>
<name>A0A848G8H5_9RHOO</name>
<feature type="domain" description="AttH" evidence="2">
    <location>
        <begin position="46"/>
        <end position="216"/>
    </location>
</feature>
<dbReference type="EMBL" id="JABBGA010000016">
    <property type="protein sequence ID" value="NML27574.1"/>
    <property type="molecule type" value="Genomic_DNA"/>
</dbReference>